<dbReference type="EMBL" id="ML975172">
    <property type="protein sequence ID" value="KAF1809501.1"/>
    <property type="molecule type" value="Genomic_DNA"/>
</dbReference>
<reference evidence="4" key="2">
    <citation type="submission" date="2020-04" db="EMBL/GenBank/DDBJ databases">
        <authorList>
            <consortium name="NCBI Genome Project"/>
        </authorList>
    </citation>
    <scope>NUCLEOTIDE SEQUENCE</scope>
    <source>
        <strain evidence="4">CBS 781.70</strain>
    </source>
</reference>
<dbReference type="RefSeq" id="XP_033531132.1">
    <property type="nucleotide sequence ID" value="XM_033682216.1"/>
</dbReference>
<proteinExistence type="predicted"/>
<protein>
    <submittedName>
        <fullName evidence="2 4">Uncharacterized protein</fullName>
    </submittedName>
</protein>
<reference evidence="4" key="3">
    <citation type="submission" date="2025-04" db="UniProtKB">
        <authorList>
            <consortium name="RefSeq"/>
        </authorList>
    </citation>
    <scope>IDENTIFICATION</scope>
    <source>
        <strain evidence="4">CBS 781.70</strain>
    </source>
</reference>
<sequence>MQTTSFRESPLTAFIVLIMMDSLSTVLYRTITRKRNPYVSKPTSSTDTMTRFNSFDTAALPQEDYYEACDLSRYFANLPDLAYSTHANPTCDSDVIARSGRADSPTLGYDNSLPPRHRGIHEPKLSRATWIAGIETVLRPVEDAQKRALLEEALYTLAPREKMDRREAPRREERQTLERREEGWKRPSDAHSGHSVGSSGGLGGLLRNWRRKPPVNKTGSFRKSQQSVPPLHHHQRPSSPLSPPVSATETALTPTPLQPPRYESIEDKLRRKATEFSKLHTAEDDAYAEHLHHLTTENPPSSILSNFLTLRLHLQASCVPQHDALLAAVDDIDASLATAGECAEAAEMLARRIEAWMAVERDAEMLVDSGTVVDFVGKVGRVWEMVGRVREGVGGMEGGMREVREGAEEMVAQVQEARYAVAVAQMGR</sequence>
<dbReference type="GeneID" id="54422786"/>
<gene>
    <name evidence="2 4" type="ORF">P152DRAFT_494455</name>
</gene>
<feature type="compositionally biased region" description="Basic and acidic residues" evidence="1">
    <location>
        <begin position="164"/>
        <end position="192"/>
    </location>
</feature>
<evidence type="ECO:0000313" key="3">
    <source>
        <dbReference type="Proteomes" id="UP000504638"/>
    </source>
</evidence>
<evidence type="ECO:0000313" key="2">
    <source>
        <dbReference type="EMBL" id="KAF1809501.1"/>
    </source>
</evidence>
<evidence type="ECO:0000256" key="1">
    <source>
        <dbReference type="SAM" id="MobiDB-lite"/>
    </source>
</evidence>
<organism evidence="2">
    <name type="scientific">Eremomyces bilateralis CBS 781.70</name>
    <dbReference type="NCBI Taxonomy" id="1392243"/>
    <lineage>
        <taxon>Eukaryota</taxon>
        <taxon>Fungi</taxon>
        <taxon>Dikarya</taxon>
        <taxon>Ascomycota</taxon>
        <taxon>Pezizomycotina</taxon>
        <taxon>Dothideomycetes</taxon>
        <taxon>Dothideomycetes incertae sedis</taxon>
        <taxon>Eremomycetales</taxon>
        <taxon>Eremomycetaceae</taxon>
        <taxon>Eremomyces</taxon>
    </lineage>
</organism>
<name>A0A6G1FV19_9PEZI</name>
<dbReference type="AlphaFoldDB" id="A0A6G1FV19"/>
<keyword evidence="3" id="KW-1185">Reference proteome</keyword>
<dbReference type="Proteomes" id="UP000504638">
    <property type="component" value="Unplaced"/>
</dbReference>
<feature type="compositionally biased region" description="Polar residues" evidence="1">
    <location>
        <begin position="245"/>
        <end position="255"/>
    </location>
</feature>
<feature type="compositionally biased region" description="Polar residues" evidence="1">
    <location>
        <begin position="217"/>
        <end position="228"/>
    </location>
</feature>
<reference evidence="2 4" key="1">
    <citation type="submission" date="2020-01" db="EMBL/GenBank/DDBJ databases">
        <authorList>
            <consortium name="DOE Joint Genome Institute"/>
            <person name="Haridas S."/>
            <person name="Albert R."/>
            <person name="Binder M."/>
            <person name="Bloem J."/>
            <person name="Labutti K."/>
            <person name="Salamov A."/>
            <person name="Andreopoulos B."/>
            <person name="Baker S.E."/>
            <person name="Barry K."/>
            <person name="Bills G."/>
            <person name="Bluhm B.H."/>
            <person name="Cannon C."/>
            <person name="Castanera R."/>
            <person name="Culley D.E."/>
            <person name="Daum C."/>
            <person name="Ezra D."/>
            <person name="Gonzalez J.B."/>
            <person name="Henrissat B."/>
            <person name="Kuo A."/>
            <person name="Liang C."/>
            <person name="Lipzen A."/>
            <person name="Lutzoni F."/>
            <person name="Magnuson J."/>
            <person name="Mondo S."/>
            <person name="Nolan M."/>
            <person name="Ohm R."/>
            <person name="Pangilinan J."/>
            <person name="Park H.-J."/>
            <person name="Ramirez L."/>
            <person name="Alfaro M."/>
            <person name="Sun H."/>
            <person name="Tritt A."/>
            <person name="Yoshinaga Y."/>
            <person name="Zwiers L.-H."/>
            <person name="Turgeon B.G."/>
            <person name="Goodwin S.B."/>
            <person name="Spatafora J.W."/>
            <person name="Crous P.W."/>
            <person name="Grigoriev I.V."/>
        </authorList>
    </citation>
    <scope>NUCLEOTIDE SEQUENCE</scope>
    <source>
        <strain evidence="2 4">CBS 781.70</strain>
    </source>
</reference>
<feature type="region of interest" description="Disordered" evidence="1">
    <location>
        <begin position="164"/>
        <end position="266"/>
    </location>
</feature>
<evidence type="ECO:0000313" key="4">
    <source>
        <dbReference type="RefSeq" id="XP_033531132.1"/>
    </source>
</evidence>
<accession>A0A6G1FV19</accession>